<organism evidence="2 3">
    <name type="scientific">Actinoallomurus bryophytorum</name>
    <dbReference type="NCBI Taxonomy" id="1490222"/>
    <lineage>
        <taxon>Bacteria</taxon>
        <taxon>Bacillati</taxon>
        <taxon>Actinomycetota</taxon>
        <taxon>Actinomycetes</taxon>
        <taxon>Streptosporangiales</taxon>
        <taxon>Thermomonosporaceae</taxon>
        <taxon>Actinoallomurus</taxon>
    </lineage>
</organism>
<evidence type="ECO:0000313" key="3">
    <source>
        <dbReference type="Proteomes" id="UP000316096"/>
    </source>
</evidence>
<dbReference type="EMBL" id="VFOZ01000001">
    <property type="protein sequence ID" value="TQL98130.1"/>
    <property type="molecule type" value="Genomic_DNA"/>
</dbReference>
<gene>
    <name evidence="2" type="ORF">FB559_3749</name>
</gene>
<keyword evidence="3" id="KW-1185">Reference proteome</keyword>
<reference evidence="2 3" key="1">
    <citation type="submission" date="2019-06" db="EMBL/GenBank/DDBJ databases">
        <title>Sequencing the genomes of 1000 actinobacteria strains.</title>
        <authorList>
            <person name="Klenk H.-P."/>
        </authorList>
    </citation>
    <scope>NUCLEOTIDE SEQUENCE [LARGE SCALE GENOMIC DNA]</scope>
    <source>
        <strain evidence="2 3">DSM 102200</strain>
    </source>
</reference>
<feature type="transmembrane region" description="Helical" evidence="1">
    <location>
        <begin position="231"/>
        <end position="252"/>
    </location>
</feature>
<keyword evidence="1" id="KW-1133">Transmembrane helix</keyword>
<evidence type="ECO:0000256" key="1">
    <source>
        <dbReference type="SAM" id="Phobius"/>
    </source>
</evidence>
<proteinExistence type="predicted"/>
<keyword evidence="1" id="KW-0812">Transmembrane</keyword>
<evidence type="ECO:0000313" key="2">
    <source>
        <dbReference type="EMBL" id="TQL98130.1"/>
    </source>
</evidence>
<dbReference type="OrthoDB" id="5495463at2"/>
<feature type="transmembrane region" description="Helical" evidence="1">
    <location>
        <begin position="200"/>
        <end position="219"/>
    </location>
</feature>
<protein>
    <submittedName>
        <fullName evidence="2">ABC-2 type transport system permease protein</fullName>
    </submittedName>
</protein>
<feature type="transmembrane region" description="Helical" evidence="1">
    <location>
        <begin position="86"/>
        <end position="106"/>
    </location>
</feature>
<accession>A0A543CME0</accession>
<feature type="transmembrane region" description="Helical" evidence="1">
    <location>
        <begin position="170"/>
        <end position="194"/>
    </location>
</feature>
<sequence>MTSVIHDIGYRHYDGPRLGRPYAIRSLYLHNLRAVYGLGRPLKSKIMPFLLFAIMLLPAAISVAVTALASSIGAGQAINLIRYESYAIYLQPLIAIFLASQSPVVASRDLRFHVLPLYFSRQLSRLDYVLAKFAALATALMILLAAPVTILFIGALATQQKHLGTHALHYAAALGGCLILAMVLAAIGLLVAAFTPRRGLGVTAVMAVYLVSTAAVGAMQGIAEDQTKFTLARWAGIFTPFDLVDGVQVWALRVKHSSAEPPPAGLGGAVFALTCVAIVAGSLALLYLRFRKAGSK</sequence>
<dbReference type="Proteomes" id="UP000316096">
    <property type="component" value="Unassembled WGS sequence"/>
</dbReference>
<dbReference type="RefSeq" id="WP_141956773.1">
    <property type="nucleotide sequence ID" value="NZ_VFOZ01000001.1"/>
</dbReference>
<feature type="transmembrane region" description="Helical" evidence="1">
    <location>
        <begin position="133"/>
        <end position="158"/>
    </location>
</feature>
<feature type="transmembrane region" description="Helical" evidence="1">
    <location>
        <begin position="264"/>
        <end position="288"/>
    </location>
</feature>
<dbReference type="AlphaFoldDB" id="A0A543CME0"/>
<keyword evidence="1" id="KW-0472">Membrane</keyword>
<comment type="caution">
    <text evidence="2">The sequence shown here is derived from an EMBL/GenBank/DDBJ whole genome shotgun (WGS) entry which is preliminary data.</text>
</comment>
<feature type="transmembrane region" description="Helical" evidence="1">
    <location>
        <begin position="49"/>
        <end position="74"/>
    </location>
</feature>
<name>A0A543CME0_9ACTN</name>